<dbReference type="PROSITE" id="PS51779">
    <property type="entry name" value="POTRA"/>
    <property type="match status" value="4"/>
</dbReference>
<dbReference type="Pfam" id="PF01103">
    <property type="entry name" value="Omp85"/>
    <property type="match status" value="1"/>
</dbReference>
<evidence type="ECO:0000256" key="4">
    <source>
        <dbReference type="ARBA" id="ARBA00022729"/>
    </source>
</evidence>
<protein>
    <recommendedName>
        <fullName evidence="8">Outer membrane protein assembly factor BamA</fullName>
    </recommendedName>
</protein>
<keyword evidence="2" id="KW-1134">Transmembrane beta strand</keyword>
<dbReference type="Gene3D" id="2.40.160.50">
    <property type="entry name" value="membrane protein fhac: a member of the omp85/tpsb transporter family"/>
    <property type="match status" value="1"/>
</dbReference>
<dbReference type="HAMAP" id="MF_01430">
    <property type="entry name" value="OM_assembly_BamA"/>
    <property type="match status" value="1"/>
</dbReference>
<dbReference type="EMBL" id="ACJN02000002">
    <property type="protein sequence ID" value="EFI34582.1"/>
    <property type="molecule type" value="Genomic_DNA"/>
</dbReference>
<keyword evidence="6" id="KW-0472">Membrane</keyword>
<evidence type="ECO:0000256" key="7">
    <source>
        <dbReference type="ARBA" id="ARBA00023237"/>
    </source>
</evidence>
<dbReference type="NCBIfam" id="TIGR03303">
    <property type="entry name" value="OM_YaeT"/>
    <property type="match status" value="1"/>
</dbReference>
<evidence type="ECO:0000256" key="1">
    <source>
        <dbReference type="ARBA" id="ARBA00004370"/>
    </source>
</evidence>
<dbReference type="InterPro" id="IPR039910">
    <property type="entry name" value="D15-like"/>
</dbReference>
<feature type="domain" description="POTRA" evidence="9">
    <location>
        <begin position="164"/>
        <end position="235"/>
    </location>
</feature>
<dbReference type="Gene3D" id="3.10.20.310">
    <property type="entry name" value="membrane protein fhac"/>
    <property type="match status" value="5"/>
</dbReference>
<dbReference type="PANTHER" id="PTHR12815:SF47">
    <property type="entry name" value="TRANSLOCATION AND ASSEMBLY MODULE SUBUNIT TAMA"/>
    <property type="match status" value="1"/>
</dbReference>
<evidence type="ECO:0000256" key="6">
    <source>
        <dbReference type="ARBA" id="ARBA00023136"/>
    </source>
</evidence>
<evidence type="ECO:0000259" key="9">
    <source>
        <dbReference type="PROSITE" id="PS51779"/>
    </source>
</evidence>
<feature type="domain" description="POTRA" evidence="9">
    <location>
        <begin position="490"/>
        <end position="563"/>
    </location>
</feature>
<evidence type="ECO:0000256" key="8">
    <source>
        <dbReference type="NCBIfam" id="TIGR03303"/>
    </source>
</evidence>
<dbReference type="InterPro" id="IPR023707">
    <property type="entry name" value="OM_assembly_BamA"/>
</dbReference>
<keyword evidence="5" id="KW-0677">Repeat</keyword>
<gene>
    <name evidence="10" type="ORF">Dthio_PD1954</name>
</gene>
<evidence type="ECO:0000256" key="5">
    <source>
        <dbReference type="ARBA" id="ARBA00022737"/>
    </source>
</evidence>
<evidence type="ECO:0000256" key="2">
    <source>
        <dbReference type="ARBA" id="ARBA00022452"/>
    </source>
</evidence>
<name>D6SPA6_9BACT</name>
<dbReference type="eggNOG" id="COG4775">
    <property type="taxonomic scope" value="Bacteria"/>
</dbReference>
<dbReference type="Proteomes" id="UP000005496">
    <property type="component" value="Unassembled WGS sequence"/>
</dbReference>
<keyword evidence="4" id="KW-0732">Signal</keyword>
<accession>D6SPA6</accession>
<feature type="domain" description="POTRA" evidence="9">
    <location>
        <begin position="316"/>
        <end position="402"/>
    </location>
</feature>
<comment type="caution">
    <text evidence="10">The sequence shown here is derived from an EMBL/GenBank/DDBJ whole genome shotgun (WGS) entry which is preliminary data.</text>
</comment>
<dbReference type="OrthoDB" id="9803054at2"/>
<evidence type="ECO:0000256" key="3">
    <source>
        <dbReference type="ARBA" id="ARBA00022692"/>
    </source>
</evidence>
<feature type="domain" description="POTRA" evidence="9">
    <location>
        <begin position="236"/>
        <end position="313"/>
    </location>
</feature>
<keyword evidence="7" id="KW-0998">Cell outer membrane</keyword>
<evidence type="ECO:0000313" key="10">
    <source>
        <dbReference type="EMBL" id="EFI34582.1"/>
    </source>
</evidence>
<keyword evidence="3" id="KW-0812">Transmembrane</keyword>
<dbReference type="InterPro" id="IPR034746">
    <property type="entry name" value="POTRA"/>
</dbReference>
<dbReference type="InterPro" id="IPR010827">
    <property type="entry name" value="BamA/TamA_POTRA"/>
</dbReference>
<dbReference type="Pfam" id="PF07244">
    <property type="entry name" value="POTRA"/>
    <property type="match status" value="5"/>
</dbReference>
<dbReference type="InterPro" id="IPR000184">
    <property type="entry name" value="Bac_surfAg_D15"/>
</dbReference>
<comment type="subcellular location">
    <subcellularLocation>
        <location evidence="1">Membrane</location>
    </subcellularLocation>
</comment>
<dbReference type="PIRSF" id="PIRSF006076">
    <property type="entry name" value="OM_assembly_OMP85"/>
    <property type="match status" value="1"/>
</dbReference>
<organism evidence="10 11">
    <name type="scientific">Desulfonatronospira thiodismutans ASO3-1</name>
    <dbReference type="NCBI Taxonomy" id="555779"/>
    <lineage>
        <taxon>Bacteria</taxon>
        <taxon>Pseudomonadati</taxon>
        <taxon>Thermodesulfobacteriota</taxon>
        <taxon>Desulfovibrionia</taxon>
        <taxon>Desulfovibrionales</taxon>
        <taxon>Desulfonatronovibrionaceae</taxon>
        <taxon>Desulfonatronospira</taxon>
    </lineage>
</organism>
<evidence type="ECO:0000313" key="11">
    <source>
        <dbReference type="Proteomes" id="UP000005496"/>
    </source>
</evidence>
<dbReference type="GO" id="GO:0071709">
    <property type="term" value="P:membrane assembly"/>
    <property type="evidence" value="ECO:0007669"/>
    <property type="project" value="InterPro"/>
</dbReference>
<reference evidence="10" key="1">
    <citation type="submission" date="2010-05" db="EMBL/GenBank/DDBJ databases">
        <title>The draft genome of Desulfonatronospira thiodismutans ASO3-1.</title>
        <authorList>
            <consortium name="US DOE Joint Genome Institute (JGI-PGF)"/>
            <person name="Lucas S."/>
            <person name="Copeland A."/>
            <person name="Lapidus A."/>
            <person name="Cheng J.-F."/>
            <person name="Bruce D."/>
            <person name="Goodwin L."/>
            <person name="Pitluck S."/>
            <person name="Chertkov O."/>
            <person name="Brettin T."/>
            <person name="Detter J.C."/>
            <person name="Han C."/>
            <person name="Land M.L."/>
            <person name="Hauser L."/>
            <person name="Kyrpides N."/>
            <person name="Mikhailova N."/>
            <person name="Muyzer G."/>
            <person name="Woyke T."/>
        </authorList>
    </citation>
    <scope>NUCLEOTIDE SEQUENCE [LARGE SCALE GENOMIC DNA]</scope>
    <source>
        <strain evidence="10">ASO3-1</strain>
    </source>
</reference>
<sequence length="890" mass="101923">MSLINNSLLQRVLVFLPFFLLMLAAGTSHAGQKQILVLPFEINAPEELEYLQTGLPSMLTSSLRDKGLDVVEPELGQTLITREEVSYLDVEKARRLALLGDGRFALYGTFNAVDEYISLDARLVDGYGERETVPFYIVKEGVINILPAVEELAEKVYQEMLREERIASIDIEGVDILDPDVVLLRLQVQEGDMYDPEKLNRELRNIFDLGYFDDVQFHVEDTPQGKEVTIVVEEKPLIQNINISGADDISESDVREVLTTRTGSVVNPQIISEDLGRIRELYRGKGYYNATVDYSISEIDEREANLNINIDEGNRLFIRGIEIRGAEEISERTLRGEMELKRRGIFSWLTGRGVLREELLDRDVAALEAFYADKGYIDARVGQPDVDYEEDGIYLTFHVEEGHRYKMGEVSFQGDLLVSEDELKKLTILDDLGEEGEYFSRSSMQKDTQNLADFYTDYGYAFAEADVNMQVDEDEKKVDVIYNLSKGEKIYIGRVLIEGNTRTRDNVIRREMRLTDGDLFRGSDLRRSTERLQRLDYFEQVDIQPVPTEDDNVLDLVTQVEEKPTGMLSAGAGYSSYDRVFFTGMIQQRNLFGKGYQLSFSGSFGARTTRFDLDFWNPRVRDSNLGMGADLYWIDEEYFTYDRDTRGGRAKFAYTIGEYTRLHWNYRLENYEITNVDDDAHRDIKDLEGENWSSGAYVAAIRDTRNRRINPSRGTRNLLSVEYAGGLLQGDDNFIKYIASSDYYRPVLNRSIFHWKGQAGYVMRNTDEDIPNFELFRLGGINSVRGYAARKLAPRFDDGEVKGGDKHFFTNFELLHPLNEEIGLMGLVFFDAGNVWDKGESVDFDLYKSIGAGVRWYSPMGPIRVEYGYALDDLEDSSRSQIEFSMGHEF</sequence>
<proteinExistence type="inferred from homology"/>
<keyword evidence="11" id="KW-1185">Reference proteome</keyword>
<dbReference type="AlphaFoldDB" id="D6SPA6"/>
<dbReference type="PANTHER" id="PTHR12815">
    <property type="entry name" value="SORTING AND ASSEMBLY MACHINERY SAMM50 PROTEIN FAMILY MEMBER"/>
    <property type="match status" value="1"/>
</dbReference>
<dbReference type="GO" id="GO:0009279">
    <property type="term" value="C:cell outer membrane"/>
    <property type="evidence" value="ECO:0007669"/>
    <property type="project" value="UniProtKB-UniRule"/>
</dbReference>
<dbReference type="RefSeq" id="WP_008869902.1">
    <property type="nucleotide sequence ID" value="NZ_ACJN02000002.1"/>
</dbReference>